<dbReference type="Proteomes" id="UP000887574">
    <property type="component" value="Unplaced"/>
</dbReference>
<evidence type="ECO:0000256" key="5">
    <source>
        <dbReference type="ARBA" id="ARBA00022692"/>
    </source>
</evidence>
<dbReference type="SUPFAM" id="SSF55804">
    <property type="entry name" value="Phoshotransferase/anion transport protein"/>
    <property type="match status" value="1"/>
</dbReference>
<keyword evidence="6 9" id="KW-1133">Transmembrane helix</keyword>
<dbReference type="FunFam" id="3.40.930.10:FF:000018">
    <property type="entry name" value="Sodium bicarbonate transporter protein 11"/>
    <property type="match status" value="1"/>
</dbReference>
<sequence>MGSQPSSTTSATMMSRGGYIGISPLVMMNHSGEGGGNGNRPYYCANNNGSVDGARGAKEDSSSLTKRVSWLSMKSLQDVVDPLLLEMHIRNGQTTEFGAVDNGMFPQANGPMPMPRTDSRTNSQLGSVLQLNEEPYELECDTPPMDAMSWNSDMDEFDNVTLMYSKHEKIPMKDFGSEIRATMDIDHLLNKAVLLLDLQETSLEEIFAKIIHEMDIQEPEFTSEQVRSVLFTQDAGNQFHILSRTVQSICTTGTVGGSFDYDQTWICALCMLNTVQHRHVAIARLSHPTNLGRTMQDLRFIIIVIAPSRAKGTKTALETTRTFATLFADMDIRQRLVMAHSVEAFRATLLEAAKELAVEQSQWRERKASIHLSQAKEQVFGLGQWYPFRGLAEDFRRRKKHYVSDFLDGLRGHRTVQKMFSSVIFLYFACLLPAIAFGVLNDDNTNGGINVRKVIFAQAVGGIFFSVFGGQPMIVLLTTVPLAIYIKVIFKISESLGYDFFAMYACVGLWCQFFLIVYSATELCSLMKLATRSAEEMFSLFIAIAFTVESIRAIHSSFMNNYQGCDDDYADKLKTAQQTPHTHHNYTLLQQIINPQLQHNITVEKEGSFPCHRDTSILYMLLMCGTLWLAMFLYNFRKTPYLTRSRREWLADYALPASVLIMSFAGAYCFSEIDKDMFKMRPEIQLFAVPAFWKLSWQGIFVCFLLGFSSPFYFTWIKISQVLLLKKGTAQHLDLFVVALLNICLSLFGLPWMHGALPHSPLHLRALADVEERVAQGHVHEVIMNVRETRLASLIAHVLILISTFFLLPFPLHFTCLFLYMAFTSLTGNEMVERLLLLITEQQAYPPTHYIRRVPQRKVHLFTACQLIQLVILCAVGFSPYPFVEMVFPIVCFCFLPIRHMIIPKLIDYKYLDALDGKH</sequence>
<feature type="transmembrane region" description="Helical" evidence="9">
    <location>
        <begin position="735"/>
        <end position="754"/>
    </location>
</feature>
<keyword evidence="3" id="KW-0813">Transport</keyword>
<dbReference type="AlphaFoldDB" id="A0A915DWD4"/>
<dbReference type="PANTHER" id="PTHR11453">
    <property type="entry name" value="ANION EXCHANGE PROTEIN"/>
    <property type="match status" value="1"/>
</dbReference>
<dbReference type="InterPro" id="IPR011531">
    <property type="entry name" value="HCO3_transpt-like_TM_dom"/>
</dbReference>
<dbReference type="WBParaSite" id="jg23451">
    <property type="protein sequence ID" value="jg23451"/>
    <property type="gene ID" value="jg23451"/>
</dbReference>
<comment type="similarity">
    <text evidence="2">Belongs to the anion exchanger (TC 2.A.31) family.</text>
</comment>
<comment type="subcellular location">
    <subcellularLocation>
        <location evidence="1">Cell membrane</location>
        <topology evidence="1">Multi-pass membrane protein</topology>
    </subcellularLocation>
</comment>
<evidence type="ECO:0000256" key="4">
    <source>
        <dbReference type="ARBA" id="ARBA00022475"/>
    </source>
</evidence>
<dbReference type="Gene3D" id="1.10.287.570">
    <property type="entry name" value="Helical hairpin bin"/>
    <property type="match status" value="1"/>
</dbReference>
<feature type="transmembrane region" description="Helical" evidence="9">
    <location>
        <begin position="691"/>
        <end position="714"/>
    </location>
</feature>
<feature type="transmembrane region" description="Helical" evidence="9">
    <location>
        <begin position="859"/>
        <end position="880"/>
    </location>
</feature>
<dbReference type="Gene3D" id="3.40.930.10">
    <property type="entry name" value="Mannitol-specific EII, Chain A"/>
    <property type="match status" value="1"/>
</dbReference>
<dbReference type="GO" id="GO:0050801">
    <property type="term" value="P:monoatomic ion homeostasis"/>
    <property type="evidence" value="ECO:0007669"/>
    <property type="project" value="TreeGrafter"/>
</dbReference>
<keyword evidence="5 9" id="KW-0812">Transmembrane</keyword>
<feature type="transmembrane region" description="Helical" evidence="9">
    <location>
        <begin position="794"/>
        <end position="821"/>
    </location>
</feature>
<proteinExistence type="inferred from homology"/>
<dbReference type="GO" id="GO:0006820">
    <property type="term" value="P:monoatomic anion transport"/>
    <property type="evidence" value="ECO:0007669"/>
    <property type="project" value="InterPro"/>
</dbReference>
<feature type="transmembrane region" description="Helical" evidence="9">
    <location>
        <begin position="419"/>
        <end position="440"/>
    </location>
</feature>
<evidence type="ECO:0000256" key="1">
    <source>
        <dbReference type="ARBA" id="ARBA00004651"/>
    </source>
</evidence>
<dbReference type="Pfam" id="PF00955">
    <property type="entry name" value="HCO3_cotransp"/>
    <property type="match status" value="1"/>
</dbReference>
<reference evidence="12" key="1">
    <citation type="submission" date="2022-11" db="UniProtKB">
        <authorList>
            <consortium name="WormBaseParasite"/>
        </authorList>
    </citation>
    <scope>IDENTIFICATION</scope>
</reference>
<dbReference type="FunFam" id="1.10.287.570:FF:000002">
    <property type="entry name" value="Solute carrier family 4 member 11"/>
    <property type="match status" value="1"/>
</dbReference>
<keyword evidence="4" id="KW-1003">Cell membrane</keyword>
<dbReference type="PANTHER" id="PTHR11453:SF127">
    <property type="entry name" value="SOLUTE CARRIER FAMILY 4 MEMBER 11"/>
    <property type="match status" value="1"/>
</dbReference>
<evidence type="ECO:0000256" key="9">
    <source>
        <dbReference type="SAM" id="Phobius"/>
    </source>
</evidence>
<evidence type="ECO:0000256" key="6">
    <source>
        <dbReference type="ARBA" id="ARBA00022989"/>
    </source>
</evidence>
<evidence type="ECO:0000313" key="11">
    <source>
        <dbReference type="Proteomes" id="UP000887574"/>
    </source>
</evidence>
<feature type="transmembrane region" description="Helical" evidence="9">
    <location>
        <begin position="886"/>
        <end position="902"/>
    </location>
</feature>
<feature type="transmembrane region" description="Helical" evidence="9">
    <location>
        <begin position="649"/>
        <end position="671"/>
    </location>
</feature>
<dbReference type="GO" id="GO:0016323">
    <property type="term" value="C:basolateral plasma membrane"/>
    <property type="evidence" value="ECO:0007669"/>
    <property type="project" value="TreeGrafter"/>
</dbReference>
<feature type="transmembrane region" description="Helical" evidence="9">
    <location>
        <begin position="460"/>
        <end position="486"/>
    </location>
</feature>
<keyword evidence="11" id="KW-1185">Reference proteome</keyword>
<evidence type="ECO:0000256" key="7">
    <source>
        <dbReference type="ARBA" id="ARBA00023065"/>
    </source>
</evidence>
<dbReference type="InterPro" id="IPR003020">
    <property type="entry name" value="HCO3_transpt_euk"/>
</dbReference>
<dbReference type="InterPro" id="IPR016152">
    <property type="entry name" value="PTrfase/Anion_transptr"/>
</dbReference>
<evidence type="ECO:0000256" key="2">
    <source>
        <dbReference type="ARBA" id="ARBA00010993"/>
    </source>
</evidence>
<feature type="domain" description="Bicarbonate transporter-like transmembrane" evidence="10">
    <location>
        <begin position="387"/>
        <end position="918"/>
    </location>
</feature>
<feature type="transmembrane region" description="Helical" evidence="9">
    <location>
        <begin position="617"/>
        <end position="637"/>
    </location>
</feature>
<evidence type="ECO:0000259" key="10">
    <source>
        <dbReference type="Pfam" id="PF00955"/>
    </source>
</evidence>
<dbReference type="GO" id="GO:0005452">
    <property type="term" value="F:solute:inorganic anion antiporter activity"/>
    <property type="evidence" value="ECO:0007669"/>
    <property type="project" value="InterPro"/>
</dbReference>
<keyword evidence="7" id="KW-0406">Ion transport</keyword>
<evidence type="ECO:0000313" key="12">
    <source>
        <dbReference type="WBParaSite" id="jg23451"/>
    </source>
</evidence>
<evidence type="ECO:0000256" key="8">
    <source>
        <dbReference type="ARBA" id="ARBA00023136"/>
    </source>
</evidence>
<protein>
    <submittedName>
        <fullName evidence="12">Bicarbonate transporter-like transmembrane domain-containing protein</fullName>
    </submittedName>
</protein>
<evidence type="ECO:0000256" key="3">
    <source>
        <dbReference type="ARBA" id="ARBA00022448"/>
    </source>
</evidence>
<feature type="transmembrane region" description="Helical" evidence="9">
    <location>
        <begin position="498"/>
        <end position="520"/>
    </location>
</feature>
<name>A0A915DWD4_9BILA</name>
<organism evidence="11 12">
    <name type="scientific">Ditylenchus dipsaci</name>
    <dbReference type="NCBI Taxonomy" id="166011"/>
    <lineage>
        <taxon>Eukaryota</taxon>
        <taxon>Metazoa</taxon>
        <taxon>Ecdysozoa</taxon>
        <taxon>Nematoda</taxon>
        <taxon>Chromadorea</taxon>
        <taxon>Rhabditida</taxon>
        <taxon>Tylenchina</taxon>
        <taxon>Tylenchomorpha</taxon>
        <taxon>Sphaerularioidea</taxon>
        <taxon>Anguinidae</taxon>
        <taxon>Anguininae</taxon>
        <taxon>Ditylenchus</taxon>
    </lineage>
</organism>
<accession>A0A915DWD4</accession>
<keyword evidence="8 9" id="KW-0472">Membrane</keyword>